<dbReference type="EMBL" id="CP062983">
    <property type="protein sequence ID" value="QPC83860.1"/>
    <property type="molecule type" value="Genomic_DNA"/>
</dbReference>
<evidence type="ECO:0000256" key="1">
    <source>
        <dbReference type="SAM" id="SignalP"/>
    </source>
</evidence>
<gene>
    <name evidence="2" type="ORF">G4Y79_05630</name>
</gene>
<keyword evidence="3" id="KW-1185">Reference proteome</keyword>
<reference evidence="2 3" key="1">
    <citation type="submission" date="2020-02" db="EMBL/GenBank/DDBJ databases">
        <authorList>
            <person name="Zheng R.K."/>
            <person name="Sun C.M."/>
        </authorList>
    </citation>
    <scope>NUCLEOTIDE SEQUENCE [LARGE SCALE GENOMIC DNA]</scope>
    <source>
        <strain evidence="3">rifampicinis</strain>
    </source>
</reference>
<organism evidence="2 3">
    <name type="scientific">Phototrophicus methaneseepsis</name>
    <dbReference type="NCBI Taxonomy" id="2710758"/>
    <lineage>
        <taxon>Bacteria</taxon>
        <taxon>Bacillati</taxon>
        <taxon>Chloroflexota</taxon>
        <taxon>Candidatus Thermofontia</taxon>
        <taxon>Phototrophicales</taxon>
        <taxon>Phototrophicaceae</taxon>
        <taxon>Phototrophicus</taxon>
    </lineage>
</organism>
<keyword evidence="1" id="KW-0732">Signal</keyword>
<feature type="chain" id="PRO_5032826553" evidence="1">
    <location>
        <begin position="26"/>
        <end position="420"/>
    </location>
</feature>
<name>A0A7S8EBD2_9CHLR</name>
<dbReference type="AlphaFoldDB" id="A0A7S8EBD2"/>
<proteinExistence type="predicted"/>
<evidence type="ECO:0000313" key="3">
    <source>
        <dbReference type="Proteomes" id="UP000594468"/>
    </source>
</evidence>
<feature type="signal peptide" evidence="1">
    <location>
        <begin position="1"/>
        <end position="25"/>
    </location>
</feature>
<dbReference type="Proteomes" id="UP000594468">
    <property type="component" value="Chromosome"/>
</dbReference>
<sequence>MVTRIMRLFIVCLAILPLVSVTSFAALDGQTIIGAGITNGDLIIYTTSGTVPITQDGLGHFQQMAWFGNKLIFTRTDADVAQTLWLSIDGEAPVALASNTALFYPFDVTEDGLILYARDETVGDPTFIIDLYTIAPEAGAEPQYIGQIDNTEAVSPGCGGGSPLPTDWQYWAEVGFGGSHHTLAMTPYGVVYTLDCIGERTALFNIKEGTITEIGDPFGNVTLSADRTQLLGTTFDPEHRDAGKQLAIADLATGDVQTFETEMPVDQVAWSASDDSAFYTVYQSRTESIPVTQAQEDALRASFGLEDGTVASFALYTVQLRQFDLTTHSDTLLYSGSDEVASIGRVYAVDEDTLIFSQIPNLQRWIADIGDGVFDPAAPFDTTTAQIATVPVKVLKLTLSTGEVNEIGTNISQFMPGVPS</sequence>
<dbReference type="KEGG" id="pmet:G4Y79_05630"/>
<dbReference type="RefSeq" id="WP_195171924.1">
    <property type="nucleotide sequence ID" value="NZ_CP062983.1"/>
</dbReference>
<protein>
    <submittedName>
        <fullName evidence="2">Uncharacterized protein</fullName>
    </submittedName>
</protein>
<accession>A0A7S8EBD2</accession>
<evidence type="ECO:0000313" key="2">
    <source>
        <dbReference type="EMBL" id="QPC83860.1"/>
    </source>
</evidence>
<dbReference type="SUPFAM" id="SSF82171">
    <property type="entry name" value="DPP6 N-terminal domain-like"/>
    <property type="match status" value="1"/>
</dbReference>